<reference evidence="1 2" key="1">
    <citation type="submission" date="2016-04" db="EMBL/GenBank/DDBJ databases">
        <title>Draft genome sequence of Aeribacillus pallidus 8m3 from petroleum reservoir.</title>
        <authorList>
            <person name="Poltaraus A.B."/>
            <person name="Nazina T.N."/>
            <person name="Tourova T.P."/>
            <person name="Malakho S.M."/>
            <person name="Korshunova A.V."/>
            <person name="Sokolova D.S."/>
        </authorList>
    </citation>
    <scope>NUCLEOTIDE SEQUENCE [LARGE SCALE GENOMIC DNA]</scope>
    <source>
        <strain evidence="1 2">8m3</strain>
    </source>
</reference>
<dbReference type="InterPro" id="IPR013494">
    <property type="entry name" value="CHP02678"/>
</dbReference>
<dbReference type="AlphaFoldDB" id="A0A161YVF2"/>
<comment type="caution">
    <text evidence="1">The sequence shown here is derived from an EMBL/GenBank/DDBJ whole genome shotgun (WGS) entry which is preliminary data.</text>
</comment>
<dbReference type="Pfam" id="PF09661">
    <property type="entry name" value="DUF2398"/>
    <property type="match status" value="1"/>
</dbReference>
<dbReference type="Proteomes" id="UP000076476">
    <property type="component" value="Unassembled WGS sequence"/>
</dbReference>
<evidence type="ECO:0000313" key="2">
    <source>
        <dbReference type="Proteomes" id="UP000076476"/>
    </source>
</evidence>
<keyword evidence="2" id="KW-1185">Reference proteome</keyword>
<dbReference type="RefSeq" id="WP_063386466.1">
    <property type="nucleotide sequence ID" value="NZ_LWBR01000003.1"/>
</dbReference>
<organism evidence="1 2">
    <name type="scientific">Aeribacillus pallidus</name>
    <dbReference type="NCBI Taxonomy" id="33936"/>
    <lineage>
        <taxon>Bacteria</taxon>
        <taxon>Bacillati</taxon>
        <taxon>Bacillota</taxon>
        <taxon>Bacilli</taxon>
        <taxon>Bacillales</taxon>
        <taxon>Bacillaceae</taxon>
        <taxon>Aeribacillus</taxon>
    </lineage>
</organism>
<sequence length="376" mass="45346">MTALFENFWIVREEEPELYQKIREREKVLKRYLQEKFGYRLIIHRYFAKLEKIPAEPESWMGIQDFQDILDYALFCCLLAYLESKAVDEKFLLSDLCEEIQAMYPGELPIDWTNYQHRKSLIRVLRTSEQIGIVKRVDGDLEGFANKEDHEALYEVPVVSRYFMRSYPKDLFQYETIEEILEEEWKASPQDYRRHRIYRQLFLSPAIYRRQKDDPDFYYLRNFRHRLREDIEKHTDYRYELFKNAALLTLPERQSRYTLFPDQKGTSEIILHFSKIIRQHLDVHMSDEYGQIRLTPNDFLGLLKKCRDEFSEGWSKTYRDMTISQLSDEVLSALKEWKMAEREAETGMIILYPLLGRLVGTYPDDFLMKGTNEDDE</sequence>
<name>A0A161YVF2_9BACI</name>
<dbReference type="NCBIfam" id="TIGR02678">
    <property type="entry name" value="TIGR02678 family protein"/>
    <property type="match status" value="1"/>
</dbReference>
<accession>A0A161YVF2</accession>
<dbReference type="OrthoDB" id="1654131at2"/>
<gene>
    <name evidence="1" type="ORF">AZI98_00990</name>
</gene>
<protein>
    <submittedName>
        <fullName evidence="1">TIGR02678 family protein</fullName>
    </submittedName>
</protein>
<evidence type="ECO:0000313" key="1">
    <source>
        <dbReference type="EMBL" id="KZN97965.1"/>
    </source>
</evidence>
<dbReference type="EMBL" id="LWBR01000003">
    <property type="protein sequence ID" value="KZN97965.1"/>
    <property type="molecule type" value="Genomic_DNA"/>
</dbReference>
<proteinExistence type="predicted"/>
<dbReference type="STRING" id="33936.AZI98_00990"/>